<reference evidence="1 2" key="1">
    <citation type="submission" date="2019-02" db="EMBL/GenBank/DDBJ databases">
        <title>Deep-cultivation of Planctomycetes and their phenomic and genomic characterization uncovers novel biology.</title>
        <authorList>
            <person name="Wiegand S."/>
            <person name="Jogler M."/>
            <person name="Boedeker C."/>
            <person name="Pinto D."/>
            <person name="Vollmers J."/>
            <person name="Rivas-Marin E."/>
            <person name="Kohn T."/>
            <person name="Peeters S.H."/>
            <person name="Heuer A."/>
            <person name="Rast P."/>
            <person name="Oberbeckmann S."/>
            <person name="Bunk B."/>
            <person name="Jeske O."/>
            <person name="Meyerdierks A."/>
            <person name="Storesund J.E."/>
            <person name="Kallscheuer N."/>
            <person name="Luecker S."/>
            <person name="Lage O.M."/>
            <person name="Pohl T."/>
            <person name="Merkel B.J."/>
            <person name="Hornburger P."/>
            <person name="Mueller R.-W."/>
            <person name="Bruemmer F."/>
            <person name="Labrenz M."/>
            <person name="Spormann A.M."/>
            <person name="Op den Camp H."/>
            <person name="Overmann J."/>
            <person name="Amann R."/>
            <person name="Jetten M.S.M."/>
            <person name="Mascher T."/>
            <person name="Medema M.H."/>
            <person name="Devos D.P."/>
            <person name="Kaster A.-K."/>
            <person name="Ovreas L."/>
            <person name="Rohde M."/>
            <person name="Galperin M.Y."/>
            <person name="Jogler C."/>
        </authorList>
    </citation>
    <scope>NUCLEOTIDE SEQUENCE [LARGE SCALE GENOMIC DNA]</scope>
    <source>
        <strain evidence="1 2">SV_7m_r</strain>
    </source>
</reference>
<evidence type="ECO:0008006" key="3">
    <source>
        <dbReference type="Google" id="ProtNLM"/>
    </source>
</evidence>
<keyword evidence="2" id="KW-1185">Reference proteome</keyword>
<sequence length="385" mass="44081">MTDSNLTTASTASRTIVKVSSGRHRRQFFELEKRLYRDDPNWVCPLWSQKKPLCGFGKHPFYLQADHQAFLAFDGQRPVGRIVAIANHAHNRHYKDKVGFFGFFECEDDPRAAAMLFDAAASWLKERGLESLRGPINPSLNYEGGLLIDGFDTPPTFLIAYNHAYYQNLFEAAQLEHCQDLFCYDASVDDLDTLDPKLQFIIDEAKRRFKVECRPLNTKRFNEDIKIFLDIYNRSLHATWGYVPMSDAELRQMASGLKMLLVPELTSIAEIEGRPVGVGFGLLDFNQVLKTMNGRLLPFGWMKLMRGKKNIDRLRLVSTNVLPEYQSWGLGLVTLNYILPAALEYGIQIGEFSWVLESNRLSRGTIERGGAKKRKTLRIFERPIT</sequence>
<dbReference type="EMBL" id="CP036272">
    <property type="protein sequence ID" value="QDT60216.1"/>
    <property type="molecule type" value="Genomic_DNA"/>
</dbReference>
<evidence type="ECO:0000313" key="2">
    <source>
        <dbReference type="Proteomes" id="UP000315003"/>
    </source>
</evidence>
<dbReference type="Proteomes" id="UP000315003">
    <property type="component" value="Chromosome"/>
</dbReference>
<name>A0A517SVR9_9BACT</name>
<dbReference type="AlphaFoldDB" id="A0A517SVR9"/>
<dbReference type="SUPFAM" id="SSF55729">
    <property type="entry name" value="Acyl-CoA N-acyltransferases (Nat)"/>
    <property type="match status" value="1"/>
</dbReference>
<accession>A0A517SVR9</accession>
<dbReference type="RefSeq" id="WP_145272568.1">
    <property type="nucleotide sequence ID" value="NZ_CP036272.1"/>
</dbReference>
<proteinExistence type="predicted"/>
<organism evidence="1 2">
    <name type="scientific">Stieleria bergensis</name>
    <dbReference type="NCBI Taxonomy" id="2528025"/>
    <lineage>
        <taxon>Bacteria</taxon>
        <taxon>Pseudomonadati</taxon>
        <taxon>Planctomycetota</taxon>
        <taxon>Planctomycetia</taxon>
        <taxon>Pirellulales</taxon>
        <taxon>Pirellulaceae</taxon>
        <taxon>Stieleria</taxon>
    </lineage>
</organism>
<dbReference type="PANTHER" id="PTHR41368:SF1">
    <property type="entry name" value="PROTEIN YGHO"/>
    <property type="match status" value="1"/>
</dbReference>
<protein>
    <recommendedName>
        <fullName evidence="3">N-acetyltransferase domain-containing protein</fullName>
    </recommendedName>
</protein>
<evidence type="ECO:0000313" key="1">
    <source>
        <dbReference type="EMBL" id="QDT60216.1"/>
    </source>
</evidence>
<dbReference type="InterPro" id="IPR016181">
    <property type="entry name" value="Acyl_CoA_acyltransferase"/>
</dbReference>
<dbReference type="FunFam" id="3.40.630.30:FF:000304">
    <property type="entry name" value="YghO protein"/>
    <property type="match status" value="1"/>
</dbReference>
<gene>
    <name evidence="1" type="ORF">SV7mr_27340</name>
</gene>
<dbReference type="Gene3D" id="3.40.630.30">
    <property type="match status" value="1"/>
</dbReference>
<dbReference type="OrthoDB" id="9806005at2"/>
<dbReference type="PANTHER" id="PTHR41368">
    <property type="entry name" value="PROTEIN YGHO"/>
    <property type="match status" value="1"/>
</dbReference>
<dbReference type="InterPro" id="IPR039968">
    <property type="entry name" value="BcerS-like"/>
</dbReference>